<evidence type="ECO:0000256" key="2">
    <source>
        <dbReference type="ARBA" id="ARBA00005722"/>
    </source>
</evidence>
<proteinExistence type="inferred from homology"/>
<organism evidence="7 8">
    <name type="scientific">Paraburkholderia megapolitana</name>
    <dbReference type="NCBI Taxonomy" id="420953"/>
    <lineage>
        <taxon>Bacteria</taxon>
        <taxon>Pseudomonadati</taxon>
        <taxon>Pseudomonadota</taxon>
        <taxon>Betaproteobacteria</taxon>
        <taxon>Burkholderiales</taxon>
        <taxon>Burkholderiaceae</taxon>
        <taxon>Paraburkholderia</taxon>
    </lineage>
</organism>
<dbReference type="STRING" id="420953.SAMN05192543_108274"/>
<protein>
    <submittedName>
        <fullName evidence="7">Outer membrane scaffolding protein for murein synthesis, MipA/OmpV family</fullName>
    </submittedName>
</protein>
<evidence type="ECO:0000256" key="4">
    <source>
        <dbReference type="ARBA" id="ARBA00023136"/>
    </source>
</evidence>
<comment type="similarity">
    <text evidence="2">Belongs to the MipA/OmpV family.</text>
</comment>
<accession>A0A1I3SLA1</accession>
<dbReference type="EMBL" id="FOQU01000008">
    <property type="protein sequence ID" value="SFJ59505.1"/>
    <property type="molecule type" value="Genomic_DNA"/>
</dbReference>
<evidence type="ECO:0000256" key="6">
    <source>
        <dbReference type="SAM" id="SignalP"/>
    </source>
</evidence>
<evidence type="ECO:0000256" key="5">
    <source>
        <dbReference type="ARBA" id="ARBA00023237"/>
    </source>
</evidence>
<keyword evidence="3 6" id="KW-0732">Signal</keyword>
<reference evidence="7 8" key="1">
    <citation type="submission" date="2016-10" db="EMBL/GenBank/DDBJ databases">
        <authorList>
            <person name="de Groot N.N."/>
        </authorList>
    </citation>
    <scope>NUCLEOTIDE SEQUENCE [LARGE SCALE GENOMIC DNA]</scope>
    <source>
        <strain evidence="7 8">LMG 23650</strain>
    </source>
</reference>
<dbReference type="Pfam" id="PF06629">
    <property type="entry name" value="MipA"/>
    <property type="match status" value="1"/>
</dbReference>
<dbReference type="AlphaFoldDB" id="A0A1I3SLA1"/>
<feature type="chain" id="PRO_5011515614" evidence="6">
    <location>
        <begin position="24"/>
        <end position="257"/>
    </location>
</feature>
<keyword evidence="4" id="KW-0472">Membrane</keyword>
<feature type="signal peptide" evidence="6">
    <location>
        <begin position="1"/>
        <end position="23"/>
    </location>
</feature>
<dbReference type="PANTHER" id="PTHR38776">
    <property type="entry name" value="MLTA-INTERACTING PROTEIN-RELATED"/>
    <property type="match status" value="1"/>
</dbReference>
<dbReference type="InterPro" id="IPR010583">
    <property type="entry name" value="MipA"/>
</dbReference>
<dbReference type="PANTHER" id="PTHR38776:SF1">
    <property type="entry name" value="MLTA-INTERACTING PROTEIN-RELATED"/>
    <property type="match status" value="1"/>
</dbReference>
<dbReference type="Proteomes" id="UP000199548">
    <property type="component" value="Unassembled WGS sequence"/>
</dbReference>
<dbReference type="RefSeq" id="WP_245811689.1">
    <property type="nucleotide sequence ID" value="NZ_CP041745.1"/>
</dbReference>
<dbReference type="GO" id="GO:0009279">
    <property type="term" value="C:cell outer membrane"/>
    <property type="evidence" value="ECO:0007669"/>
    <property type="project" value="UniProtKB-SubCell"/>
</dbReference>
<keyword evidence="5" id="KW-0998">Cell outer membrane</keyword>
<name>A0A1I3SLA1_9BURK</name>
<sequence length="257" mass="27512">MRKRLLHCCAPLLGLTCVSAAHAENTYLFSLATGVTSRYEGSRDYRPIVGPAFAAQFGNGFFISTTDGAGYRKDFANGLFVSAALSYDDGRADENRFDRPGSDYLKGMGNIPGSLLVSVQAGAHLFGSSTISVTLDQPLTHTTRGISGHVDLTVPVLQTPTNDISITGSLHAGSGRYTQTFFGVTDAQAAASRFQSYSTKGGFDHATISAAWNYTFSPRWSLNTSAGLTRLVGSSSNSPIVQTKNNWFATTAVTYRY</sequence>
<evidence type="ECO:0000313" key="7">
    <source>
        <dbReference type="EMBL" id="SFJ59505.1"/>
    </source>
</evidence>
<keyword evidence="8" id="KW-1185">Reference proteome</keyword>
<evidence type="ECO:0000313" key="8">
    <source>
        <dbReference type="Proteomes" id="UP000199548"/>
    </source>
</evidence>
<evidence type="ECO:0000256" key="1">
    <source>
        <dbReference type="ARBA" id="ARBA00004442"/>
    </source>
</evidence>
<gene>
    <name evidence="7" type="ORF">SAMN05192543_108274</name>
</gene>
<evidence type="ECO:0000256" key="3">
    <source>
        <dbReference type="ARBA" id="ARBA00022729"/>
    </source>
</evidence>
<comment type="subcellular location">
    <subcellularLocation>
        <location evidence="1">Cell outer membrane</location>
    </subcellularLocation>
</comment>